<dbReference type="KEGG" id="dpx:DAPPUDRAFT_251941"/>
<organism evidence="1 2">
    <name type="scientific">Daphnia pulex</name>
    <name type="common">Water flea</name>
    <dbReference type="NCBI Taxonomy" id="6669"/>
    <lineage>
        <taxon>Eukaryota</taxon>
        <taxon>Metazoa</taxon>
        <taxon>Ecdysozoa</taxon>
        <taxon>Arthropoda</taxon>
        <taxon>Crustacea</taxon>
        <taxon>Branchiopoda</taxon>
        <taxon>Diplostraca</taxon>
        <taxon>Cladocera</taxon>
        <taxon>Anomopoda</taxon>
        <taxon>Daphniidae</taxon>
        <taxon>Daphnia</taxon>
    </lineage>
</organism>
<keyword evidence="2" id="KW-1185">Reference proteome</keyword>
<dbReference type="PhylomeDB" id="E9H199"/>
<protein>
    <submittedName>
        <fullName evidence="1">Uncharacterized protein</fullName>
    </submittedName>
</protein>
<gene>
    <name evidence="1" type="ORF">DAPPUDRAFT_251941</name>
</gene>
<dbReference type="OrthoDB" id="10367426at2759"/>
<proteinExistence type="predicted"/>
<sequence>MTFGSCKGRERSEIRKDHRLKEFKLLGDSASVLIGENLAIPVEEPHGVDLLSALKRGNPLMSFTTKTSTVTRIELTTHWLPSVICAKLVNVTGQCRLQPQGNAEDGRIYQMEQPEVLTFDDDMDEADALVQLQPTITLKYEHNN</sequence>
<dbReference type="AlphaFoldDB" id="E9H199"/>
<dbReference type="EMBL" id="GL732583">
    <property type="protein sequence ID" value="EFX74406.1"/>
    <property type="molecule type" value="Genomic_DNA"/>
</dbReference>
<dbReference type="InParanoid" id="E9H199"/>
<name>E9H199_DAPPU</name>
<dbReference type="Proteomes" id="UP000000305">
    <property type="component" value="Unassembled WGS sequence"/>
</dbReference>
<dbReference type="HOGENOM" id="CLU_1798409_0_0_1"/>
<evidence type="ECO:0000313" key="1">
    <source>
        <dbReference type="EMBL" id="EFX74406.1"/>
    </source>
</evidence>
<accession>E9H199</accession>
<evidence type="ECO:0000313" key="2">
    <source>
        <dbReference type="Proteomes" id="UP000000305"/>
    </source>
</evidence>
<reference evidence="1 2" key="1">
    <citation type="journal article" date="2011" name="Science">
        <title>The ecoresponsive genome of Daphnia pulex.</title>
        <authorList>
            <person name="Colbourne J.K."/>
            <person name="Pfrender M.E."/>
            <person name="Gilbert D."/>
            <person name="Thomas W.K."/>
            <person name="Tucker A."/>
            <person name="Oakley T.H."/>
            <person name="Tokishita S."/>
            <person name="Aerts A."/>
            <person name="Arnold G.J."/>
            <person name="Basu M.K."/>
            <person name="Bauer D.J."/>
            <person name="Caceres C.E."/>
            <person name="Carmel L."/>
            <person name="Casola C."/>
            <person name="Choi J.H."/>
            <person name="Detter J.C."/>
            <person name="Dong Q."/>
            <person name="Dusheyko S."/>
            <person name="Eads B.D."/>
            <person name="Frohlich T."/>
            <person name="Geiler-Samerotte K.A."/>
            <person name="Gerlach D."/>
            <person name="Hatcher P."/>
            <person name="Jogdeo S."/>
            <person name="Krijgsveld J."/>
            <person name="Kriventseva E.V."/>
            <person name="Kultz D."/>
            <person name="Laforsch C."/>
            <person name="Lindquist E."/>
            <person name="Lopez J."/>
            <person name="Manak J.R."/>
            <person name="Muller J."/>
            <person name="Pangilinan J."/>
            <person name="Patwardhan R.P."/>
            <person name="Pitluck S."/>
            <person name="Pritham E.J."/>
            <person name="Rechtsteiner A."/>
            <person name="Rho M."/>
            <person name="Rogozin I.B."/>
            <person name="Sakarya O."/>
            <person name="Salamov A."/>
            <person name="Schaack S."/>
            <person name="Shapiro H."/>
            <person name="Shiga Y."/>
            <person name="Skalitzky C."/>
            <person name="Smith Z."/>
            <person name="Souvorov A."/>
            <person name="Sung W."/>
            <person name="Tang Z."/>
            <person name="Tsuchiya D."/>
            <person name="Tu H."/>
            <person name="Vos H."/>
            <person name="Wang M."/>
            <person name="Wolf Y.I."/>
            <person name="Yamagata H."/>
            <person name="Yamada T."/>
            <person name="Ye Y."/>
            <person name="Shaw J.R."/>
            <person name="Andrews J."/>
            <person name="Crease T.J."/>
            <person name="Tang H."/>
            <person name="Lucas S.M."/>
            <person name="Robertson H.M."/>
            <person name="Bork P."/>
            <person name="Koonin E.V."/>
            <person name="Zdobnov E.M."/>
            <person name="Grigoriev I.V."/>
            <person name="Lynch M."/>
            <person name="Boore J.L."/>
        </authorList>
    </citation>
    <scope>NUCLEOTIDE SEQUENCE [LARGE SCALE GENOMIC DNA]</scope>
</reference>